<evidence type="ECO:0000256" key="3">
    <source>
        <dbReference type="ARBA" id="ARBA00022723"/>
    </source>
</evidence>
<dbReference type="InterPro" id="IPR001128">
    <property type="entry name" value="Cyt_P450"/>
</dbReference>
<dbReference type="OrthoDB" id="3934656at2759"/>
<dbReference type="InterPro" id="IPR002403">
    <property type="entry name" value="Cyt_P450_E_grp-IV"/>
</dbReference>
<evidence type="ECO:0000256" key="6">
    <source>
        <dbReference type="RuleBase" id="RU000461"/>
    </source>
</evidence>
<keyword evidence="5 6" id="KW-0349">Heme</keyword>
<dbReference type="eggNOG" id="KOG0157">
    <property type="taxonomic scope" value="Eukaryota"/>
</dbReference>
<keyword evidence="6" id="KW-0560">Oxidoreductase</keyword>
<comment type="similarity">
    <text evidence="2 6">Belongs to the cytochrome P450 family.</text>
</comment>
<dbReference type="InterPro" id="IPR017972">
    <property type="entry name" value="Cyt_P450_CS"/>
</dbReference>
<keyword evidence="4 5" id="KW-0408">Iron</keyword>
<evidence type="ECO:0000256" key="1">
    <source>
        <dbReference type="ARBA" id="ARBA00001971"/>
    </source>
</evidence>
<feature type="non-terminal residue" evidence="7">
    <location>
        <position position="1"/>
    </location>
</feature>
<evidence type="ECO:0000256" key="4">
    <source>
        <dbReference type="ARBA" id="ARBA00023004"/>
    </source>
</evidence>
<sequence>MAINPTQTHHSILFAAVAVLAAAFLVHRIRIYARLRNVPGPFLASMTDLWMVSKVWRGGHYHEIVYELHQKYGQVVRFGPNRVSFADPETIHQIYGTHPVFPKAPSYEPMKILAGGKEIMSLVTVRDEKKVTGVKRHVSAGFSQSTWLKQEDQIDDTLDLFMTQLRAHANQPISLSTWLTFWSFDTLTTLAFSESRGYLTAGRDLDNMFPSGHQRLIHWRAWAHWPTLEALIYKNWFTTRIQKATGPLAQLAMQRIQQRQKEGKEAGGRDLLARYLAASQAAPEVVSMGEVLGLTVSTIHAGSETMATTTSAVLAYLLWNPETMARLEEEILGAGLEFPPQHADVEHLEYLDSAIRETMRLNTSPNVAERTITSPGADIGGVYLPGGTDVSISEKCTTHDSNVYGANPDNFRPERWMNIDKMKWAEMDRVSFGFGFGRRECIGKHLARMEMKKVLAALIAEFKIVPAPADMKIGTDFEYVTLNVKLEPRNG</sequence>
<dbReference type="HOGENOM" id="CLU_001570_14_0_1"/>
<dbReference type="GO" id="GO:0005506">
    <property type="term" value="F:iron ion binding"/>
    <property type="evidence" value="ECO:0007669"/>
    <property type="project" value="InterPro"/>
</dbReference>
<dbReference type="Proteomes" id="UP000016933">
    <property type="component" value="Unassembled WGS sequence"/>
</dbReference>
<dbReference type="STRING" id="675120.N1PPM3"/>
<dbReference type="OMA" id="MARFDHW"/>
<evidence type="ECO:0008006" key="9">
    <source>
        <dbReference type="Google" id="ProtNLM"/>
    </source>
</evidence>
<keyword evidence="8" id="KW-1185">Reference proteome</keyword>
<dbReference type="SUPFAM" id="SSF48264">
    <property type="entry name" value="Cytochrome P450"/>
    <property type="match status" value="1"/>
</dbReference>
<keyword evidence="3 5" id="KW-0479">Metal-binding</keyword>
<accession>N1PPM3</accession>
<organism evidence="7 8">
    <name type="scientific">Dothistroma septosporum (strain NZE10 / CBS 128990)</name>
    <name type="common">Red band needle blight fungus</name>
    <name type="synonym">Mycosphaerella pini</name>
    <dbReference type="NCBI Taxonomy" id="675120"/>
    <lineage>
        <taxon>Eukaryota</taxon>
        <taxon>Fungi</taxon>
        <taxon>Dikarya</taxon>
        <taxon>Ascomycota</taxon>
        <taxon>Pezizomycotina</taxon>
        <taxon>Dothideomycetes</taxon>
        <taxon>Dothideomycetidae</taxon>
        <taxon>Mycosphaerellales</taxon>
        <taxon>Mycosphaerellaceae</taxon>
        <taxon>Dothistroma</taxon>
    </lineage>
</organism>
<evidence type="ECO:0000313" key="8">
    <source>
        <dbReference type="Proteomes" id="UP000016933"/>
    </source>
</evidence>
<dbReference type="Pfam" id="PF00067">
    <property type="entry name" value="p450"/>
    <property type="match status" value="1"/>
</dbReference>
<dbReference type="EMBL" id="KB446538">
    <property type="protein sequence ID" value="EME44888.1"/>
    <property type="molecule type" value="Genomic_DNA"/>
</dbReference>
<reference evidence="8" key="1">
    <citation type="journal article" date="2012" name="PLoS Genet.">
        <title>The genomes of the fungal plant pathogens Cladosporium fulvum and Dothistroma septosporum reveal adaptation to different hosts and lifestyles but also signatures of common ancestry.</title>
        <authorList>
            <person name="de Wit P.J.G.M."/>
            <person name="van der Burgt A."/>
            <person name="Oekmen B."/>
            <person name="Stergiopoulos I."/>
            <person name="Abd-Elsalam K.A."/>
            <person name="Aerts A.L."/>
            <person name="Bahkali A.H."/>
            <person name="Beenen H.G."/>
            <person name="Chettri P."/>
            <person name="Cox M.P."/>
            <person name="Datema E."/>
            <person name="de Vries R.P."/>
            <person name="Dhillon B."/>
            <person name="Ganley A.R."/>
            <person name="Griffiths S.A."/>
            <person name="Guo Y."/>
            <person name="Hamelin R.C."/>
            <person name="Henrissat B."/>
            <person name="Kabir M.S."/>
            <person name="Jashni M.K."/>
            <person name="Kema G."/>
            <person name="Klaubauf S."/>
            <person name="Lapidus A."/>
            <person name="Levasseur A."/>
            <person name="Lindquist E."/>
            <person name="Mehrabi R."/>
            <person name="Ohm R.A."/>
            <person name="Owen T.J."/>
            <person name="Salamov A."/>
            <person name="Schwelm A."/>
            <person name="Schijlen E."/>
            <person name="Sun H."/>
            <person name="van den Burg H.A."/>
            <person name="van Ham R.C.H.J."/>
            <person name="Zhang S."/>
            <person name="Goodwin S.B."/>
            <person name="Grigoriev I.V."/>
            <person name="Collemare J."/>
            <person name="Bradshaw R.E."/>
        </authorList>
    </citation>
    <scope>NUCLEOTIDE SEQUENCE [LARGE SCALE GENOMIC DNA]</scope>
    <source>
        <strain evidence="8">NZE10 / CBS 128990</strain>
    </source>
</reference>
<comment type="cofactor">
    <cofactor evidence="1 5">
        <name>heme</name>
        <dbReference type="ChEBI" id="CHEBI:30413"/>
    </cofactor>
</comment>
<dbReference type="PANTHER" id="PTHR24305">
    <property type="entry name" value="CYTOCHROME P450"/>
    <property type="match status" value="1"/>
</dbReference>
<reference evidence="7 8" key="2">
    <citation type="journal article" date="2012" name="PLoS Pathog.">
        <title>Diverse lifestyles and strategies of plant pathogenesis encoded in the genomes of eighteen Dothideomycetes fungi.</title>
        <authorList>
            <person name="Ohm R.A."/>
            <person name="Feau N."/>
            <person name="Henrissat B."/>
            <person name="Schoch C.L."/>
            <person name="Horwitz B.A."/>
            <person name="Barry K.W."/>
            <person name="Condon B.J."/>
            <person name="Copeland A.C."/>
            <person name="Dhillon B."/>
            <person name="Glaser F."/>
            <person name="Hesse C.N."/>
            <person name="Kosti I."/>
            <person name="LaButti K."/>
            <person name="Lindquist E.A."/>
            <person name="Lucas S."/>
            <person name="Salamov A.A."/>
            <person name="Bradshaw R.E."/>
            <person name="Ciuffetti L."/>
            <person name="Hamelin R.C."/>
            <person name="Kema G.H.J."/>
            <person name="Lawrence C."/>
            <person name="Scott J.A."/>
            <person name="Spatafora J.W."/>
            <person name="Turgeon B.G."/>
            <person name="de Wit P.J.G.M."/>
            <person name="Zhong S."/>
            <person name="Goodwin S.B."/>
            <person name="Grigoriev I.V."/>
        </authorList>
    </citation>
    <scope>NUCLEOTIDE SEQUENCE [LARGE SCALE GENOMIC DNA]</scope>
    <source>
        <strain evidence="8">NZE10 / CBS 128990</strain>
    </source>
</reference>
<evidence type="ECO:0000256" key="2">
    <source>
        <dbReference type="ARBA" id="ARBA00010617"/>
    </source>
</evidence>
<dbReference type="GO" id="GO:0004497">
    <property type="term" value="F:monooxygenase activity"/>
    <property type="evidence" value="ECO:0007669"/>
    <property type="project" value="UniProtKB-KW"/>
</dbReference>
<evidence type="ECO:0000313" key="7">
    <source>
        <dbReference type="EMBL" id="EME44888.1"/>
    </source>
</evidence>
<dbReference type="InterPro" id="IPR050121">
    <property type="entry name" value="Cytochrome_P450_monoxygenase"/>
</dbReference>
<dbReference type="InterPro" id="IPR036396">
    <property type="entry name" value="Cyt_P450_sf"/>
</dbReference>
<dbReference type="AlphaFoldDB" id="N1PPM3"/>
<dbReference type="PRINTS" id="PR00385">
    <property type="entry name" value="P450"/>
</dbReference>
<keyword evidence="6" id="KW-0503">Monooxygenase</keyword>
<name>N1PPM3_DOTSN</name>
<evidence type="ECO:0000256" key="5">
    <source>
        <dbReference type="PIRSR" id="PIRSR602403-1"/>
    </source>
</evidence>
<dbReference type="PROSITE" id="PS00086">
    <property type="entry name" value="CYTOCHROME_P450"/>
    <property type="match status" value="1"/>
</dbReference>
<proteinExistence type="inferred from homology"/>
<protein>
    <recommendedName>
        <fullName evidence="9">Cytochrome P450 monooxygenase-like protein</fullName>
    </recommendedName>
</protein>
<gene>
    <name evidence="7" type="ORF">DOTSEDRAFT_169930</name>
</gene>
<dbReference type="PRINTS" id="PR00465">
    <property type="entry name" value="EP450IV"/>
</dbReference>
<feature type="binding site" description="axial binding residue" evidence="5">
    <location>
        <position position="441"/>
    </location>
    <ligand>
        <name>heme</name>
        <dbReference type="ChEBI" id="CHEBI:30413"/>
    </ligand>
    <ligandPart>
        <name>Fe</name>
        <dbReference type="ChEBI" id="CHEBI:18248"/>
    </ligandPart>
</feature>
<dbReference type="GO" id="GO:0016705">
    <property type="term" value="F:oxidoreductase activity, acting on paired donors, with incorporation or reduction of molecular oxygen"/>
    <property type="evidence" value="ECO:0007669"/>
    <property type="project" value="InterPro"/>
</dbReference>
<dbReference type="Gene3D" id="1.10.630.10">
    <property type="entry name" value="Cytochrome P450"/>
    <property type="match status" value="1"/>
</dbReference>
<dbReference type="GO" id="GO:0020037">
    <property type="term" value="F:heme binding"/>
    <property type="evidence" value="ECO:0007669"/>
    <property type="project" value="InterPro"/>
</dbReference>
<dbReference type="PANTHER" id="PTHR24305:SF232">
    <property type="entry name" value="P450, PUTATIVE (EUROFUNG)-RELATED"/>
    <property type="match status" value="1"/>
</dbReference>